<dbReference type="EMBL" id="JAERTZ010000001">
    <property type="protein sequence ID" value="MBL1375755.1"/>
    <property type="molecule type" value="Genomic_DNA"/>
</dbReference>
<reference evidence="3" key="1">
    <citation type="submission" date="2021-01" db="EMBL/GenBank/DDBJ databases">
        <title>Genome public.</title>
        <authorList>
            <person name="Liu C."/>
            <person name="Sun Q."/>
        </authorList>
    </citation>
    <scope>NUCLEOTIDE SEQUENCE [LARGE SCALE GENOMIC DNA]</scope>
    <source>
        <strain evidence="3">CGMCC 1.18722</strain>
    </source>
</reference>
<comment type="caution">
    <text evidence="2">The sequence shown here is derived from an EMBL/GenBank/DDBJ whole genome shotgun (WGS) entry which is preliminary data.</text>
</comment>
<keyword evidence="1" id="KW-0732">Signal</keyword>
<organism evidence="2 3">
    <name type="scientific">Zobellella iuensis</name>
    <dbReference type="NCBI Taxonomy" id="2803811"/>
    <lineage>
        <taxon>Bacteria</taxon>
        <taxon>Pseudomonadati</taxon>
        <taxon>Pseudomonadota</taxon>
        <taxon>Gammaproteobacteria</taxon>
        <taxon>Aeromonadales</taxon>
        <taxon>Aeromonadaceae</taxon>
        <taxon>Zobellella</taxon>
    </lineage>
</organism>
<sequence length="92" mass="9843">MLLLVLLCLPRTALPMALTVVPVGTTACVDCPAGAIDSHQHQHQHQHQDCQLCLGLPATPPAPLRASADIVFSPVVVGIRTVPKRLERPPRS</sequence>
<keyword evidence="3" id="KW-1185">Reference proteome</keyword>
<accession>A0ABS1QLM2</accession>
<evidence type="ECO:0000313" key="2">
    <source>
        <dbReference type="EMBL" id="MBL1375755.1"/>
    </source>
</evidence>
<gene>
    <name evidence="2" type="ORF">JKV55_00200</name>
</gene>
<protein>
    <recommendedName>
        <fullName evidence="4">DUF2946 domain-containing protein</fullName>
    </recommendedName>
</protein>
<feature type="signal peptide" evidence="1">
    <location>
        <begin position="1"/>
        <end position="17"/>
    </location>
</feature>
<name>A0ABS1QLM2_9GAMM</name>
<evidence type="ECO:0000256" key="1">
    <source>
        <dbReference type="SAM" id="SignalP"/>
    </source>
</evidence>
<feature type="chain" id="PRO_5046227436" description="DUF2946 domain-containing protein" evidence="1">
    <location>
        <begin position="18"/>
        <end position="92"/>
    </location>
</feature>
<evidence type="ECO:0000313" key="3">
    <source>
        <dbReference type="Proteomes" id="UP000638570"/>
    </source>
</evidence>
<proteinExistence type="predicted"/>
<evidence type="ECO:0008006" key="4">
    <source>
        <dbReference type="Google" id="ProtNLM"/>
    </source>
</evidence>
<dbReference type="Proteomes" id="UP000638570">
    <property type="component" value="Unassembled WGS sequence"/>
</dbReference>
<dbReference type="RefSeq" id="WP_202081673.1">
    <property type="nucleotide sequence ID" value="NZ_JAERTZ010000001.1"/>
</dbReference>